<keyword evidence="4" id="KW-0808">Transferase</keyword>
<evidence type="ECO:0000313" key="5">
    <source>
        <dbReference type="Proteomes" id="UP001465668"/>
    </source>
</evidence>
<dbReference type="Pfam" id="PF00202">
    <property type="entry name" value="Aminotran_3"/>
    <property type="match status" value="2"/>
</dbReference>
<comment type="caution">
    <text evidence="4">The sequence shown here is derived from an EMBL/GenBank/DDBJ whole genome shotgun (WGS) entry which is preliminary data.</text>
</comment>
<keyword evidence="2 3" id="KW-0663">Pyridoxal phosphate</keyword>
<dbReference type="Gene3D" id="3.40.640.10">
    <property type="entry name" value="Type I PLP-dependent aspartate aminotransferase-like (Major domain)"/>
    <property type="match status" value="3"/>
</dbReference>
<keyword evidence="4" id="KW-0032">Aminotransferase</keyword>
<evidence type="ECO:0000313" key="4">
    <source>
        <dbReference type="EMBL" id="KAK9776543.1"/>
    </source>
</evidence>
<sequence>MTTAVNQQLGKVGHLFFGGGFCEDTTEELATHILHDAPGALTKAIFLRSGSEAMDAVLKLVTQYWSVRGELSRINFIAHHQSYHGNTFGALCVTGNQGRRTIYSHWLSENVSSVDACCAYLVKLDVESDEESTLACVPPVKGYFQAVREICDKYGALMVLDETVGKSLDRGFIPISGVFLHQRVFDTIVTLSGAFAGCHIFQAHPVACAVALAVQRIIRRDNLFENVYYMAALIGDLLKLELGDHPLVGDIRGRVLFWAAEFMLDPEKRTPFLMNDDFSGHVIEERYEIKGYRFCELWDSRNVEG</sequence>
<dbReference type="InterPro" id="IPR005814">
    <property type="entry name" value="Aminotrans_3"/>
</dbReference>
<dbReference type="InterPro" id="IPR015421">
    <property type="entry name" value="PyrdxlP-dep_Trfase_major"/>
</dbReference>
<keyword evidence="5" id="KW-1185">Reference proteome</keyword>
<dbReference type="PANTHER" id="PTHR43094">
    <property type="entry name" value="AMINOTRANSFERASE"/>
    <property type="match status" value="1"/>
</dbReference>
<dbReference type="Gene3D" id="3.90.1150.10">
    <property type="entry name" value="Aspartate Aminotransferase, domain 1"/>
    <property type="match status" value="1"/>
</dbReference>
<gene>
    <name evidence="4" type="ORF">SCAR479_06866</name>
</gene>
<evidence type="ECO:0000256" key="2">
    <source>
        <dbReference type="ARBA" id="ARBA00022898"/>
    </source>
</evidence>
<protein>
    <submittedName>
        <fullName evidence="4">Class III aminotransferase</fullName>
    </submittedName>
</protein>
<evidence type="ECO:0000256" key="3">
    <source>
        <dbReference type="RuleBase" id="RU003560"/>
    </source>
</evidence>
<accession>A0ABR2XRW5</accession>
<evidence type="ECO:0000256" key="1">
    <source>
        <dbReference type="ARBA" id="ARBA00008954"/>
    </source>
</evidence>
<dbReference type="InterPro" id="IPR015424">
    <property type="entry name" value="PyrdxlP-dep_Trfase"/>
</dbReference>
<dbReference type="PANTHER" id="PTHR43094:SF1">
    <property type="entry name" value="AMINOTRANSFERASE CLASS-III"/>
    <property type="match status" value="1"/>
</dbReference>
<proteinExistence type="inferred from homology"/>
<name>A0ABR2XRW5_9PEZI</name>
<organism evidence="4 5">
    <name type="scientific">Seiridium cardinale</name>
    <dbReference type="NCBI Taxonomy" id="138064"/>
    <lineage>
        <taxon>Eukaryota</taxon>
        <taxon>Fungi</taxon>
        <taxon>Dikarya</taxon>
        <taxon>Ascomycota</taxon>
        <taxon>Pezizomycotina</taxon>
        <taxon>Sordariomycetes</taxon>
        <taxon>Xylariomycetidae</taxon>
        <taxon>Amphisphaeriales</taxon>
        <taxon>Sporocadaceae</taxon>
        <taxon>Seiridium</taxon>
    </lineage>
</organism>
<dbReference type="EMBL" id="JARVKM010000027">
    <property type="protein sequence ID" value="KAK9776543.1"/>
    <property type="molecule type" value="Genomic_DNA"/>
</dbReference>
<comment type="similarity">
    <text evidence="1 3">Belongs to the class-III pyridoxal-phosphate-dependent aminotransferase family.</text>
</comment>
<dbReference type="Proteomes" id="UP001465668">
    <property type="component" value="Unassembled WGS sequence"/>
</dbReference>
<dbReference type="InterPro" id="IPR015422">
    <property type="entry name" value="PyrdxlP-dep_Trfase_small"/>
</dbReference>
<dbReference type="GO" id="GO:0008483">
    <property type="term" value="F:transaminase activity"/>
    <property type="evidence" value="ECO:0007669"/>
    <property type="project" value="UniProtKB-KW"/>
</dbReference>
<dbReference type="SUPFAM" id="SSF53383">
    <property type="entry name" value="PLP-dependent transferases"/>
    <property type="match status" value="1"/>
</dbReference>
<reference evidence="4 5" key="1">
    <citation type="submission" date="2024-02" db="EMBL/GenBank/DDBJ databases">
        <title>First draft genome assembly of two strains of Seiridium cardinale.</title>
        <authorList>
            <person name="Emiliani G."/>
            <person name="Scali E."/>
        </authorList>
    </citation>
    <scope>NUCLEOTIDE SEQUENCE [LARGE SCALE GENOMIC DNA]</scope>
    <source>
        <strain evidence="4 5">BM-138-000479</strain>
    </source>
</reference>